<feature type="transmembrane region" description="Helical" evidence="11">
    <location>
        <begin position="243"/>
        <end position="264"/>
    </location>
</feature>
<evidence type="ECO:0000256" key="3">
    <source>
        <dbReference type="ARBA" id="ARBA00009047"/>
    </source>
</evidence>
<evidence type="ECO:0000313" key="15">
    <source>
        <dbReference type="Proteomes" id="UP000004671"/>
    </source>
</evidence>
<evidence type="ECO:0000256" key="9">
    <source>
        <dbReference type="ARBA" id="ARBA00023136"/>
    </source>
</evidence>
<dbReference type="Proteomes" id="UP000183868">
    <property type="component" value="Chromosome"/>
</dbReference>
<name>H1XUQ2_CALAY</name>
<gene>
    <name evidence="13" type="ORF">Cabys_32</name>
    <name evidence="14" type="ORF">Calab_0917</name>
</gene>
<evidence type="ECO:0000256" key="10">
    <source>
        <dbReference type="ARBA" id="ARBA00041109"/>
    </source>
</evidence>
<comment type="subcellular location">
    <subcellularLocation>
        <location evidence="2 11">Cell membrane</location>
        <topology evidence="2 11">Multi-pass membrane protein</topology>
    </subcellularLocation>
</comment>
<dbReference type="Gene3D" id="1.10.3720.10">
    <property type="entry name" value="MetI-like"/>
    <property type="match status" value="1"/>
</dbReference>
<dbReference type="Proteomes" id="UP000004671">
    <property type="component" value="Chromosome"/>
</dbReference>
<feature type="transmembrane region" description="Helical" evidence="11">
    <location>
        <begin position="112"/>
        <end position="137"/>
    </location>
</feature>
<feature type="transmembrane region" description="Helical" evidence="11">
    <location>
        <begin position="143"/>
        <end position="160"/>
    </location>
</feature>
<reference evidence="14 15" key="1">
    <citation type="submission" date="2011-09" db="EMBL/GenBank/DDBJ databases">
        <title>The permanent draft genome of Caldithrix abyssi DSM 13497.</title>
        <authorList>
            <consortium name="US DOE Joint Genome Institute (JGI-PGF)"/>
            <person name="Lucas S."/>
            <person name="Han J."/>
            <person name="Lapidus A."/>
            <person name="Bruce D."/>
            <person name="Goodwin L."/>
            <person name="Pitluck S."/>
            <person name="Peters L."/>
            <person name="Kyrpides N."/>
            <person name="Mavromatis K."/>
            <person name="Ivanova N."/>
            <person name="Mikhailova N."/>
            <person name="Chertkov O."/>
            <person name="Detter J.C."/>
            <person name="Tapia R."/>
            <person name="Han C."/>
            <person name="Land M."/>
            <person name="Hauser L."/>
            <person name="Markowitz V."/>
            <person name="Cheng J.-F."/>
            <person name="Hugenholtz P."/>
            <person name="Woyke T."/>
            <person name="Wu D."/>
            <person name="Spring S."/>
            <person name="Brambilla E."/>
            <person name="Klenk H.-P."/>
            <person name="Eisen J.A."/>
        </authorList>
    </citation>
    <scope>NUCLEOTIDE SEQUENCE [LARGE SCALE GENOMIC DNA]</scope>
    <source>
        <strain evidence="14 15">DSM 13497</strain>
    </source>
</reference>
<keyword evidence="4 11" id="KW-0813">Transport</keyword>
<evidence type="ECO:0000259" key="12">
    <source>
        <dbReference type="PROSITE" id="PS50928"/>
    </source>
</evidence>
<dbReference type="SUPFAM" id="SSF161098">
    <property type="entry name" value="MetI-like"/>
    <property type="match status" value="1"/>
</dbReference>
<dbReference type="KEGG" id="caby:Cabys_32"/>
<dbReference type="InParanoid" id="H1XUQ2"/>
<comment type="function">
    <text evidence="1">Part of the ABC transporter complex MalEFGK involved in maltose/maltodextrin import. Probably responsible for the translocation of the substrate across the membrane.</text>
</comment>
<dbReference type="FunCoup" id="H1XUQ2">
    <property type="interactions" value="153"/>
</dbReference>
<evidence type="ECO:0000256" key="1">
    <source>
        <dbReference type="ARBA" id="ARBA00002264"/>
    </source>
</evidence>
<feature type="domain" description="ABC transmembrane type-1" evidence="12">
    <location>
        <begin position="75"/>
        <end position="266"/>
    </location>
</feature>
<evidence type="ECO:0000313" key="13">
    <source>
        <dbReference type="EMBL" id="APF16783.1"/>
    </source>
</evidence>
<evidence type="ECO:0000256" key="7">
    <source>
        <dbReference type="ARBA" id="ARBA00022692"/>
    </source>
</evidence>
<dbReference type="STRING" id="880073.Cabys_32"/>
<keyword evidence="7 11" id="KW-0812">Transmembrane</keyword>
<keyword evidence="8 11" id="KW-1133">Transmembrane helix</keyword>
<organism evidence="14 15">
    <name type="scientific">Caldithrix abyssi DSM 13497</name>
    <dbReference type="NCBI Taxonomy" id="880073"/>
    <lineage>
        <taxon>Bacteria</taxon>
        <taxon>Pseudomonadati</taxon>
        <taxon>Calditrichota</taxon>
        <taxon>Calditrichia</taxon>
        <taxon>Calditrichales</taxon>
        <taxon>Calditrichaceae</taxon>
        <taxon>Caldithrix</taxon>
    </lineage>
</organism>
<keyword evidence="15" id="KW-1185">Reference proteome</keyword>
<feature type="transmembrane region" description="Helical" evidence="11">
    <location>
        <begin position="195"/>
        <end position="223"/>
    </location>
</feature>
<keyword evidence="5" id="KW-1003">Cell membrane</keyword>
<dbReference type="GO" id="GO:0015423">
    <property type="term" value="F:ABC-type maltose transporter activity"/>
    <property type="evidence" value="ECO:0007669"/>
    <property type="project" value="TreeGrafter"/>
</dbReference>
<feature type="transmembrane region" description="Helical" evidence="11">
    <location>
        <begin position="14"/>
        <end position="39"/>
    </location>
</feature>
<dbReference type="eggNOG" id="COG3833">
    <property type="taxonomic scope" value="Bacteria"/>
</dbReference>
<evidence type="ECO:0000256" key="11">
    <source>
        <dbReference type="RuleBase" id="RU363032"/>
    </source>
</evidence>
<protein>
    <recommendedName>
        <fullName evidence="10">Maltose/maltodextrin transport system permease protein MalG</fullName>
    </recommendedName>
</protein>
<dbReference type="GO" id="GO:0042956">
    <property type="term" value="P:maltodextrin transmembrane transport"/>
    <property type="evidence" value="ECO:0007669"/>
    <property type="project" value="TreeGrafter"/>
</dbReference>
<feature type="transmembrane region" description="Helical" evidence="11">
    <location>
        <begin position="74"/>
        <end position="100"/>
    </location>
</feature>
<dbReference type="AlphaFoldDB" id="H1XUQ2"/>
<dbReference type="InterPro" id="IPR035906">
    <property type="entry name" value="MetI-like_sf"/>
</dbReference>
<dbReference type="GO" id="GO:0005886">
    <property type="term" value="C:plasma membrane"/>
    <property type="evidence" value="ECO:0007669"/>
    <property type="project" value="UniProtKB-SubCell"/>
</dbReference>
<accession>H1XUQ2</accession>
<dbReference type="HOGENOM" id="CLU_016047_1_2_0"/>
<evidence type="ECO:0000256" key="2">
    <source>
        <dbReference type="ARBA" id="ARBA00004651"/>
    </source>
</evidence>
<evidence type="ECO:0000256" key="8">
    <source>
        <dbReference type="ARBA" id="ARBA00022989"/>
    </source>
</evidence>
<proteinExistence type="inferred from homology"/>
<keyword evidence="9 11" id="KW-0472">Membrane</keyword>
<dbReference type="InterPro" id="IPR000515">
    <property type="entry name" value="MetI-like"/>
</dbReference>
<evidence type="ECO:0000313" key="16">
    <source>
        <dbReference type="Proteomes" id="UP000183868"/>
    </source>
</evidence>
<reference evidence="13 16" key="2">
    <citation type="submission" date="2016-11" db="EMBL/GenBank/DDBJ databases">
        <title>Genomic analysis of Caldithrix abyssi and proposal of a novel bacterial phylum Caldithrichaeota.</title>
        <authorList>
            <person name="Kublanov I."/>
            <person name="Sigalova O."/>
            <person name="Gavrilov S."/>
            <person name="Lebedinsky A."/>
            <person name="Ivanova N."/>
            <person name="Daum C."/>
            <person name="Reddy T."/>
            <person name="Klenk H.P."/>
            <person name="Goker M."/>
            <person name="Reva O."/>
            <person name="Miroshnichenko M."/>
            <person name="Kyprides N."/>
            <person name="Woyke T."/>
            <person name="Gelfand M."/>
        </authorList>
    </citation>
    <scope>NUCLEOTIDE SEQUENCE [LARGE SCALE GENOMIC DNA]</scope>
    <source>
        <strain evidence="13 16">LF13</strain>
    </source>
</reference>
<dbReference type="EMBL" id="CM001402">
    <property type="protein sequence ID" value="EHO40551.1"/>
    <property type="molecule type" value="Genomic_DNA"/>
</dbReference>
<dbReference type="Pfam" id="PF00528">
    <property type="entry name" value="BPD_transp_1"/>
    <property type="match status" value="1"/>
</dbReference>
<keyword evidence="6" id="KW-0762">Sugar transport</keyword>
<dbReference type="OrthoDB" id="27560at2"/>
<evidence type="ECO:0000256" key="4">
    <source>
        <dbReference type="ARBA" id="ARBA00022448"/>
    </source>
</evidence>
<dbReference type="PROSITE" id="PS50928">
    <property type="entry name" value="ABC_TM1"/>
    <property type="match status" value="1"/>
</dbReference>
<evidence type="ECO:0000313" key="14">
    <source>
        <dbReference type="EMBL" id="EHO40551.1"/>
    </source>
</evidence>
<sequence length="281" mass="31483" precursor="true">MKKNVRKLSFFEKIAAYAVLIFFSLFSIYPILVVFSISLRPGDRLLSKSLAIIPPDFTFQSYVDLFVNQPFLRWMFNSLVVSISVTIFAVVLAATAGYAFSRFKFKGRDASMIGLITTQMFPVTMLLLPLFIIMIRLGFYDSYWGLIIAYAATALPFTVWQMKGYYDTIPYSLEEAATIDGASQFTTFYKIILPLALPALAITSLFSFMTAWSEYLVAAVLIQDKDFFTLPLGLKMFSSNMEVAWGLYSAGAIVVSIPVVLLFLSLSRWLISGLTLGSVKT</sequence>
<dbReference type="EMBL" id="CP018099">
    <property type="protein sequence ID" value="APF16783.1"/>
    <property type="molecule type" value="Genomic_DNA"/>
</dbReference>
<comment type="similarity">
    <text evidence="3">Belongs to the binding-protein-dependent transport system permease family. MalFG subfamily.</text>
</comment>
<dbReference type="RefSeq" id="WP_006927557.1">
    <property type="nucleotide sequence ID" value="NZ_CM001402.1"/>
</dbReference>
<dbReference type="PANTHER" id="PTHR32243">
    <property type="entry name" value="MALTOSE TRANSPORT SYSTEM PERMEASE-RELATED"/>
    <property type="match status" value="1"/>
</dbReference>
<dbReference type="PANTHER" id="PTHR32243:SF50">
    <property type="entry name" value="MALTOSE_MALTODEXTRIN TRANSPORT SYSTEM PERMEASE PROTEIN MALG"/>
    <property type="match status" value="1"/>
</dbReference>
<dbReference type="PaxDb" id="880073-Calab_0917"/>
<dbReference type="InterPro" id="IPR050901">
    <property type="entry name" value="BP-dep_ABC_trans_perm"/>
</dbReference>
<evidence type="ECO:0000256" key="5">
    <source>
        <dbReference type="ARBA" id="ARBA00022475"/>
    </source>
</evidence>
<dbReference type="CDD" id="cd06261">
    <property type="entry name" value="TM_PBP2"/>
    <property type="match status" value="1"/>
</dbReference>
<evidence type="ECO:0000256" key="6">
    <source>
        <dbReference type="ARBA" id="ARBA00022597"/>
    </source>
</evidence>